<evidence type="ECO:0008006" key="3">
    <source>
        <dbReference type="Google" id="ProtNLM"/>
    </source>
</evidence>
<dbReference type="Proteomes" id="UP001153148">
    <property type="component" value="Unassembled WGS sequence"/>
</dbReference>
<feature type="non-terminal residue" evidence="1">
    <location>
        <position position="69"/>
    </location>
</feature>
<keyword evidence="2" id="KW-1185">Reference proteome</keyword>
<name>A0ABN7PIL5_TIMPD</name>
<accession>A0ABN7PIL5</accession>
<dbReference type="EMBL" id="CAJPIN010042745">
    <property type="protein sequence ID" value="CAG2065404.1"/>
    <property type="molecule type" value="Genomic_DNA"/>
</dbReference>
<reference evidence="1" key="1">
    <citation type="submission" date="2021-03" db="EMBL/GenBank/DDBJ databases">
        <authorList>
            <person name="Tran Van P."/>
        </authorList>
    </citation>
    <scope>NUCLEOTIDE SEQUENCE</scope>
</reference>
<protein>
    <recommendedName>
        <fullName evidence="3">Regulatory protein zeste</fullName>
    </recommendedName>
</protein>
<evidence type="ECO:0000313" key="2">
    <source>
        <dbReference type="Proteomes" id="UP001153148"/>
    </source>
</evidence>
<comment type="caution">
    <text evidence="1">The sequence shown here is derived from an EMBL/GenBank/DDBJ whole genome shotgun (WGS) entry which is preliminary data.</text>
</comment>
<proteinExistence type="predicted"/>
<gene>
    <name evidence="1" type="ORF">TPAB3V08_LOCUS12348</name>
</gene>
<sequence>MKEQNKKTRRYTTAQIVQLVDYMSNHSELASSRFSSPISNDKLDCQWEALAKILEKHGPKKTVAQWKIV</sequence>
<evidence type="ECO:0000313" key="1">
    <source>
        <dbReference type="EMBL" id="CAG2065404.1"/>
    </source>
</evidence>
<organism evidence="1 2">
    <name type="scientific">Timema podura</name>
    <name type="common">Walking stick</name>
    <dbReference type="NCBI Taxonomy" id="61482"/>
    <lineage>
        <taxon>Eukaryota</taxon>
        <taxon>Metazoa</taxon>
        <taxon>Ecdysozoa</taxon>
        <taxon>Arthropoda</taxon>
        <taxon>Hexapoda</taxon>
        <taxon>Insecta</taxon>
        <taxon>Pterygota</taxon>
        <taxon>Neoptera</taxon>
        <taxon>Polyneoptera</taxon>
        <taxon>Phasmatodea</taxon>
        <taxon>Timematodea</taxon>
        <taxon>Timematoidea</taxon>
        <taxon>Timematidae</taxon>
        <taxon>Timema</taxon>
    </lineage>
</organism>